<feature type="transmembrane region" description="Helical" evidence="6">
    <location>
        <begin position="150"/>
        <end position="169"/>
    </location>
</feature>
<organism evidence="8 9">
    <name type="scientific">Tetrahymena thermophila (strain SB210)</name>
    <dbReference type="NCBI Taxonomy" id="312017"/>
    <lineage>
        <taxon>Eukaryota</taxon>
        <taxon>Sar</taxon>
        <taxon>Alveolata</taxon>
        <taxon>Ciliophora</taxon>
        <taxon>Intramacronucleata</taxon>
        <taxon>Oligohymenophorea</taxon>
        <taxon>Hymenostomatida</taxon>
        <taxon>Tetrahymenina</taxon>
        <taxon>Tetrahymenidae</taxon>
        <taxon>Tetrahymena</taxon>
    </lineage>
</organism>
<feature type="transmembrane region" description="Helical" evidence="6">
    <location>
        <begin position="189"/>
        <end position="208"/>
    </location>
</feature>
<accession>I7M2K9</accession>
<evidence type="ECO:0000313" key="8">
    <source>
        <dbReference type="EMBL" id="EAS00654.2"/>
    </source>
</evidence>
<dbReference type="GO" id="GO:0005351">
    <property type="term" value="F:carbohydrate:proton symporter activity"/>
    <property type="evidence" value="ECO:0007669"/>
    <property type="project" value="TreeGrafter"/>
</dbReference>
<dbReference type="eggNOG" id="KOG0254">
    <property type="taxonomic scope" value="Eukaryota"/>
</dbReference>
<dbReference type="GeneID" id="7825755"/>
<dbReference type="EMBL" id="GG662612">
    <property type="protein sequence ID" value="EAS00654.2"/>
    <property type="molecule type" value="Genomic_DNA"/>
</dbReference>
<evidence type="ECO:0000256" key="5">
    <source>
        <dbReference type="ARBA" id="ARBA00023136"/>
    </source>
</evidence>
<comment type="similarity">
    <text evidence="2">Belongs to the major facilitator superfamily. Sugar transporter (TC 2.A.1.1) family.</text>
</comment>
<evidence type="ECO:0000256" key="2">
    <source>
        <dbReference type="ARBA" id="ARBA00010992"/>
    </source>
</evidence>
<feature type="transmembrane region" description="Helical" evidence="6">
    <location>
        <begin position="18"/>
        <end position="39"/>
    </location>
</feature>
<feature type="domain" description="Major facilitator superfamily (MFS) profile" evidence="7">
    <location>
        <begin position="22"/>
        <end position="464"/>
    </location>
</feature>
<dbReference type="InterPro" id="IPR005828">
    <property type="entry name" value="MFS_sugar_transport-like"/>
</dbReference>
<dbReference type="InParanoid" id="I7M2K9"/>
<feature type="transmembrane region" description="Helical" evidence="6">
    <location>
        <begin position="375"/>
        <end position="394"/>
    </location>
</feature>
<keyword evidence="4 6" id="KW-1133">Transmembrane helix</keyword>
<evidence type="ECO:0000259" key="7">
    <source>
        <dbReference type="PROSITE" id="PS50850"/>
    </source>
</evidence>
<dbReference type="RefSeq" id="XP_001020899.2">
    <property type="nucleotide sequence ID" value="XM_001020899.3"/>
</dbReference>
<feature type="transmembrane region" description="Helical" evidence="6">
    <location>
        <begin position="59"/>
        <end position="84"/>
    </location>
</feature>
<sequence>MIENKDQQHETQYKDRSLILKIILTYCLGQFFWGFQLGVYTSSQEPIHKTLEIQEEIQAAFDGFITSLLPIGGLIGSLMSMYIFKYFSRRYSMIVIDLLGIIGCFFNIFIYSTTLFSIGRFLLGLNAGFNSSLVCTIVKEITPVEMLQQGGTLPIFINNMGVFVAYLLGIGFASSSSEPVAEQQQNSNFYLFFVYLFPVIFPIIRIILLKYKYTMETPFFYIENGMGDELQYVLEILYKEKYVHQVSQDYYGSYEEKQRNSNSANDIFSTKNMKKLQIGITLMYFMQMSGTYAIIFFATKIFSQATNGNTNIALYLTVGIGLTPVICSYIAGQLSQKHGRKPLLKNGMAGLVCINFILSFFAYVQENKAQASNSLSIWIIIFTFFSRSYTASAYGPNSFAYSADILCPKSLSLIYLFYWGFEAIVGFIFPILIDSLGLSFAFFFFAMNCAAGFYFVHHYIKETKGLTRKQVECLFDEQQSLIDESLHTKLFEMV</sequence>
<feature type="transmembrane region" description="Helical" evidence="6">
    <location>
        <begin position="118"/>
        <end position="138"/>
    </location>
</feature>
<dbReference type="SUPFAM" id="SSF103473">
    <property type="entry name" value="MFS general substrate transporter"/>
    <property type="match status" value="1"/>
</dbReference>
<evidence type="ECO:0000256" key="3">
    <source>
        <dbReference type="ARBA" id="ARBA00022692"/>
    </source>
</evidence>
<feature type="transmembrane region" description="Helical" evidence="6">
    <location>
        <begin position="312"/>
        <end position="331"/>
    </location>
</feature>
<dbReference type="Proteomes" id="UP000009168">
    <property type="component" value="Unassembled WGS sequence"/>
</dbReference>
<keyword evidence="5 6" id="KW-0472">Membrane</keyword>
<keyword evidence="3 6" id="KW-0812">Transmembrane</keyword>
<dbReference type="OrthoDB" id="6612291at2759"/>
<dbReference type="Pfam" id="PF00083">
    <property type="entry name" value="Sugar_tr"/>
    <property type="match status" value="1"/>
</dbReference>
<dbReference type="GO" id="GO:0016020">
    <property type="term" value="C:membrane"/>
    <property type="evidence" value="ECO:0007669"/>
    <property type="project" value="UniProtKB-SubCell"/>
</dbReference>
<protein>
    <submittedName>
        <fullName evidence="8">MFS transporter</fullName>
    </submittedName>
</protein>
<dbReference type="HOGENOM" id="CLU_001265_30_5_1"/>
<dbReference type="InterPro" id="IPR020846">
    <property type="entry name" value="MFS_dom"/>
</dbReference>
<dbReference type="KEGG" id="tet:TTHERM_00412050"/>
<comment type="subcellular location">
    <subcellularLocation>
        <location evidence="1">Membrane</location>
        <topology evidence="1">Multi-pass membrane protein</topology>
    </subcellularLocation>
</comment>
<dbReference type="PANTHER" id="PTHR48022">
    <property type="entry name" value="PLASTIDIC GLUCOSE TRANSPORTER 4"/>
    <property type="match status" value="1"/>
</dbReference>
<reference evidence="9" key="1">
    <citation type="journal article" date="2006" name="PLoS Biol.">
        <title>Macronuclear genome sequence of the ciliate Tetrahymena thermophila, a model eukaryote.</title>
        <authorList>
            <person name="Eisen J.A."/>
            <person name="Coyne R.S."/>
            <person name="Wu M."/>
            <person name="Wu D."/>
            <person name="Thiagarajan M."/>
            <person name="Wortman J.R."/>
            <person name="Badger J.H."/>
            <person name="Ren Q."/>
            <person name="Amedeo P."/>
            <person name="Jones K.M."/>
            <person name="Tallon L.J."/>
            <person name="Delcher A.L."/>
            <person name="Salzberg S.L."/>
            <person name="Silva J.C."/>
            <person name="Haas B.J."/>
            <person name="Majoros W.H."/>
            <person name="Farzad M."/>
            <person name="Carlton J.M."/>
            <person name="Smith R.K. Jr."/>
            <person name="Garg J."/>
            <person name="Pearlman R.E."/>
            <person name="Karrer K.M."/>
            <person name="Sun L."/>
            <person name="Manning G."/>
            <person name="Elde N.C."/>
            <person name="Turkewitz A.P."/>
            <person name="Asai D.J."/>
            <person name="Wilkes D.E."/>
            <person name="Wang Y."/>
            <person name="Cai H."/>
            <person name="Collins K."/>
            <person name="Stewart B.A."/>
            <person name="Lee S.R."/>
            <person name="Wilamowska K."/>
            <person name="Weinberg Z."/>
            <person name="Ruzzo W.L."/>
            <person name="Wloga D."/>
            <person name="Gaertig J."/>
            <person name="Frankel J."/>
            <person name="Tsao C.-C."/>
            <person name="Gorovsky M.A."/>
            <person name="Keeling P.J."/>
            <person name="Waller R.F."/>
            <person name="Patron N.J."/>
            <person name="Cherry J.M."/>
            <person name="Stover N.A."/>
            <person name="Krieger C.J."/>
            <person name="del Toro C."/>
            <person name="Ryder H.F."/>
            <person name="Williamson S.C."/>
            <person name="Barbeau R.A."/>
            <person name="Hamilton E.P."/>
            <person name="Orias E."/>
        </authorList>
    </citation>
    <scope>NUCLEOTIDE SEQUENCE [LARGE SCALE GENOMIC DNA]</scope>
    <source>
        <strain evidence="9">SB210</strain>
    </source>
</reference>
<dbReference type="PANTHER" id="PTHR48022:SF2">
    <property type="entry name" value="PLASTIDIC GLUCOSE TRANSPORTER 4"/>
    <property type="match status" value="1"/>
</dbReference>
<feature type="transmembrane region" description="Helical" evidence="6">
    <location>
        <begin position="278"/>
        <end position="300"/>
    </location>
</feature>
<feature type="transmembrane region" description="Helical" evidence="6">
    <location>
        <begin position="91"/>
        <end position="112"/>
    </location>
</feature>
<feature type="transmembrane region" description="Helical" evidence="6">
    <location>
        <begin position="439"/>
        <end position="460"/>
    </location>
</feature>
<proteinExistence type="inferred from homology"/>
<name>I7M2K9_TETTS</name>
<dbReference type="AlphaFoldDB" id="I7M2K9"/>
<evidence type="ECO:0000256" key="1">
    <source>
        <dbReference type="ARBA" id="ARBA00004141"/>
    </source>
</evidence>
<evidence type="ECO:0000256" key="4">
    <source>
        <dbReference type="ARBA" id="ARBA00022989"/>
    </source>
</evidence>
<dbReference type="Gene3D" id="1.20.1250.20">
    <property type="entry name" value="MFS general substrate transporter like domains"/>
    <property type="match status" value="1"/>
</dbReference>
<evidence type="ECO:0000256" key="6">
    <source>
        <dbReference type="SAM" id="Phobius"/>
    </source>
</evidence>
<dbReference type="InterPro" id="IPR050360">
    <property type="entry name" value="MFS_Sugar_Transporters"/>
</dbReference>
<feature type="transmembrane region" description="Helical" evidence="6">
    <location>
        <begin position="415"/>
        <end position="433"/>
    </location>
</feature>
<evidence type="ECO:0000313" key="9">
    <source>
        <dbReference type="Proteomes" id="UP000009168"/>
    </source>
</evidence>
<keyword evidence="9" id="KW-1185">Reference proteome</keyword>
<dbReference type="OMA" id="GHMIWTH"/>
<feature type="transmembrane region" description="Helical" evidence="6">
    <location>
        <begin position="343"/>
        <end position="363"/>
    </location>
</feature>
<dbReference type="STRING" id="312017.I7M2K9"/>
<dbReference type="PROSITE" id="PS50850">
    <property type="entry name" value="MFS"/>
    <property type="match status" value="1"/>
</dbReference>
<dbReference type="InterPro" id="IPR036259">
    <property type="entry name" value="MFS_trans_sf"/>
</dbReference>
<gene>
    <name evidence="8" type="ORF">TTHERM_00412050</name>
</gene>